<dbReference type="InterPro" id="IPR029063">
    <property type="entry name" value="SAM-dependent_MTases_sf"/>
</dbReference>
<evidence type="ECO:0000256" key="4">
    <source>
        <dbReference type="ARBA" id="ARBA00022747"/>
    </source>
</evidence>
<reference evidence="7" key="1">
    <citation type="submission" date="2017-06" db="EMBL/GenBank/DDBJ databases">
        <authorList>
            <person name="Varghese N."/>
            <person name="Submissions S."/>
        </authorList>
    </citation>
    <scope>NUCLEOTIDE SEQUENCE [LARGE SCALE GENOMIC DNA]</scope>
    <source>
        <strain evidence="7">DSM 22348</strain>
    </source>
</reference>
<gene>
    <name evidence="6" type="ORF">SAMN05444352_10436</name>
</gene>
<protein>
    <submittedName>
        <fullName evidence="6">N-6 DNA Methylase</fullName>
    </submittedName>
</protein>
<dbReference type="PROSITE" id="PS00092">
    <property type="entry name" value="N6_MTASE"/>
    <property type="match status" value="1"/>
</dbReference>
<sequence>MRPTESVKRYRAALDARTRLGQILTPQPMADAVVRLLGAHGGDWLELGSGSGRLAQAVHSAVEPASYVGVEIEQAMIDASPQLRGVHYLKRDVLSVSGLGKALGDAQFDHVIGNPPYGIHDLPDRARKRLMAFCPDLDIQHAWAPIDLYFVMESLARLKPAGSAAFIVGADIPCAIQSQPFRKQLMESASTVECYELPRFAFGWQVEVQAYVLVIRFGHKRLRHVTLGQLDNEFAVISQRRIGAAQAVESMDSRHHAFEDMDSTLRRAKGSVTMRDLEVSIVRGSRTRTQFAQLGVQHFHTSDFPKSGLEIAFEGSPLSGYQHAMAGDILLPRVGTRCIDRKAVVVRGESPYSDSVFRVRAPAEHQERVVRWITSTECSDWRRGAARGACAKHLTVAKLLDMPVPA</sequence>
<dbReference type="EMBL" id="FZOL01000004">
    <property type="protein sequence ID" value="SNS15971.1"/>
    <property type="molecule type" value="Genomic_DNA"/>
</dbReference>
<dbReference type="STRING" id="1215104.GCA_000730585_05032"/>
<dbReference type="GO" id="GO:0003677">
    <property type="term" value="F:DNA binding"/>
    <property type="evidence" value="ECO:0007669"/>
    <property type="project" value="InterPro"/>
</dbReference>
<dbReference type="GO" id="GO:0008170">
    <property type="term" value="F:N-methyltransferase activity"/>
    <property type="evidence" value="ECO:0007669"/>
    <property type="project" value="InterPro"/>
</dbReference>
<dbReference type="Gene3D" id="3.40.50.150">
    <property type="entry name" value="Vaccinia Virus protein VP39"/>
    <property type="match status" value="1"/>
</dbReference>
<evidence type="ECO:0000313" key="6">
    <source>
        <dbReference type="EMBL" id="SNS15971.1"/>
    </source>
</evidence>
<evidence type="ECO:0000313" key="7">
    <source>
        <dbReference type="Proteomes" id="UP000198407"/>
    </source>
</evidence>
<evidence type="ECO:0000256" key="1">
    <source>
        <dbReference type="ARBA" id="ARBA00006594"/>
    </source>
</evidence>
<keyword evidence="4" id="KW-0680">Restriction system</keyword>
<keyword evidence="7" id="KW-1185">Reference proteome</keyword>
<proteinExistence type="inferred from homology"/>
<dbReference type="InterPro" id="IPR002052">
    <property type="entry name" value="DNA_methylase_N6_adenine_CS"/>
</dbReference>
<evidence type="ECO:0000256" key="2">
    <source>
        <dbReference type="ARBA" id="ARBA00022603"/>
    </source>
</evidence>
<evidence type="ECO:0000256" key="3">
    <source>
        <dbReference type="ARBA" id="ARBA00022679"/>
    </source>
</evidence>
<dbReference type="PRINTS" id="PR00507">
    <property type="entry name" value="N12N6MTFRASE"/>
</dbReference>
<accession>A0A239C8M5</accession>
<comment type="similarity">
    <text evidence="1">Belongs to the N(4)/N(6)-methyltransferase family.</text>
</comment>
<dbReference type="GO" id="GO:0032259">
    <property type="term" value="P:methylation"/>
    <property type="evidence" value="ECO:0007669"/>
    <property type="project" value="UniProtKB-KW"/>
</dbReference>
<dbReference type="GO" id="GO:0009307">
    <property type="term" value="P:DNA restriction-modification system"/>
    <property type="evidence" value="ECO:0007669"/>
    <property type="project" value="UniProtKB-KW"/>
</dbReference>
<dbReference type="AlphaFoldDB" id="A0A239C8M5"/>
<dbReference type="Pfam" id="PF02384">
    <property type="entry name" value="N6_Mtase"/>
    <property type="match status" value="1"/>
</dbReference>
<feature type="domain" description="DNA methylase adenine-specific" evidence="5">
    <location>
        <begin position="16"/>
        <end position="263"/>
    </location>
</feature>
<dbReference type="Proteomes" id="UP000198407">
    <property type="component" value="Unassembled WGS sequence"/>
</dbReference>
<dbReference type="InterPro" id="IPR003356">
    <property type="entry name" value="DNA_methylase_A-5"/>
</dbReference>
<dbReference type="SUPFAM" id="SSF53335">
    <property type="entry name" value="S-adenosyl-L-methionine-dependent methyltransferases"/>
    <property type="match status" value="1"/>
</dbReference>
<keyword evidence="3" id="KW-0808">Transferase</keyword>
<organism evidence="6 7">
    <name type="scientific">Pseudomonas japonica</name>
    <dbReference type="NCBI Taxonomy" id="256466"/>
    <lineage>
        <taxon>Bacteria</taxon>
        <taxon>Pseudomonadati</taxon>
        <taxon>Pseudomonadota</taxon>
        <taxon>Gammaproteobacteria</taxon>
        <taxon>Pseudomonadales</taxon>
        <taxon>Pseudomonadaceae</taxon>
        <taxon>Pseudomonas</taxon>
    </lineage>
</organism>
<evidence type="ECO:0000259" key="5">
    <source>
        <dbReference type="Pfam" id="PF02384"/>
    </source>
</evidence>
<dbReference type="CDD" id="cd02440">
    <property type="entry name" value="AdoMet_MTases"/>
    <property type="match status" value="1"/>
</dbReference>
<keyword evidence="2 6" id="KW-0489">Methyltransferase</keyword>
<name>A0A239C8M5_9PSED</name>